<dbReference type="CDD" id="cd00093">
    <property type="entry name" value="HTH_XRE"/>
    <property type="match status" value="1"/>
</dbReference>
<organism evidence="1 2">
    <name type="scientific">Fusicatenibacter saccharivorans</name>
    <dbReference type="NCBI Taxonomy" id="1150298"/>
    <lineage>
        <taxon>Bacteria</taxon>
        <taxon>Bacillati</taxon>
        <taxon>Bacillota</taxon>
        <taxon>Clostridia</taxon>
        <taxon>Lachnospirales</taxon>
        <taxon>Lachnospiraceae</taxon>
        <taxon>Fusicatenibacter</taxon>
    </lineage>
</organism>
<gene>
    <name evidence="1" type="ORF">ERS852498_00763</name>
</gene>
<accession>A0A174IUL2</accession>
<protein>
    <submittedName>
        <fullName evidence="1">Uncharacterized protein</fullName>
    </submittedName>
</protein>
<dbReference type="InterPro" id="IPR001387">
    <property type="entry name" value="Cro/C1-type_HTH"/>
</dbReference>
<dbReference type="RefSeq" id="WP_055265620.1">
    <property type="nucleotide sequence ID" value="NZ_CZAL01000003.1"/>
</dbReference>
<sequence length="495" mass="57864">MSVFSDLLSEYITMKDVGVYPLSQFCGLDRSFMYKIINGKRNPSGEDVVRKMAQFMQLTPQEKIDFMDAFYIVQMGAEVYYRRKSVGELIETFSRREGKKEYIFHEAEIAKLELNGGGSGEIPFRGTVHVRHAILQLFSGEAVKEDGKISVLVQPDFDFAMELLQVFGEQNPNLTIQHLFCMNNNEKLVSMRKNYNLSCLQKILPICACGCDYRARYYYDNVAARLNEFRLFPYLILTEHCALAFSADYQNAILFREETTLRMMREMFEGYLKQSEPLFERLDTVQSQLGYTETLIRRFIASDSPRYFFQRMPCLSGLLTPEMLKHHLVKEMPERDQMIQAVAQYAKVMQTQVLDKKTTMFFSEDGIKSFLETGRVDEYPKECYSPLDFDERIALIRRFLALRDRANLRMIRETKERAEHALNISVNANEGYLLFQTRTERLIYLSIREPSILMAFYDYLESMKPEELCTEEEMLERVEAILHEFVACHSREGSI</sequence>
<evidence type="ECO:0000313" key="1">
    <source>
        <dbReference type="EMBL" id="CUO90141.1"/>
    </source>
</evidence>
<reference evidence="1 2" key="1">
    <citation type="submission" date="2015-09" db="EMBL/GenBank/DDBJ databases">
        <authorList>
            <consortium name="Pathogen Informatics"/>
        </authorList>
    </citation>
    <scope>NUCLEOTIDE SEQUENCE [LARGE SCALE GENOMIC DNA]</scope>
    <source>
        <strain evidence="1 2">2789STDY5834885</strain>
    </source>
</reference>
<name>A0A174IUL2_9FIRM</name>
<dbReference type="AlphaFoldDB" id="A0A174IUL2"/>
<dbReference type="Proteomes" id="UP000095709">
    <property type="component" value="Unassembled WGS sequence"/>
</dbReference>
<proteinExistence type="predicted"/>
<evidence type="ECO:0000313" key="2">
    <source>
        <dbReference type="Proteomes" id="UP000095709"/>
    </source>
</evidence>
<dbReference type="EMBL" id="CZAL01000003">
    <property type="protein sequence ID" value="CUO90141.1"/>
    <property type="molecule type" value="Genomic_DNA"/>
</dbReference>